<evidence type="ECO:0000256" key="5">
    <source>
        <dbReference type="ARBA" id="ARBA00022692"/>
    </source>
</evidence>
<dbReference type="RefSeq" id="WP_058743106.1">
    <property type="nucleotide sequence ID" value="NZ_BAAAWP010000001.1"/>
</dbReference>
<evidence type="ECO:0000313" key="14">
    <source>
        <dbReference type="Proteomes" id="UP000539146"/>
    </source>
</evidence>
<dbReference type="AlphaFoldDB" id="A0A850DQM3"/>
<evidence type="ECO:0000256" key="9">
    <source>
        <dbReference type="ARBA" id="ARBA00023303"/>
    </source>
</evidence>
<sequence length="166" mass="17054">MKGFKEFLLRGNVIDLAVAVVIGAAFTAIVTAIVNAVINPAIGAVFNASSLDKALPVAIPTVSGGEAVMYFGAVIGAVINFVIVAAVVYFALVLPVNHLKKLAFERVQKNQEQTPQDVPPTDVEVLLEIRDLLRTQNGAAVGTGGGAHVAPSTAPEGPGIAGTTKL</sequence>
<dbReference type="PANTHER" id="PTHR30266:SF2">
    <property type="entry name" value="LARGE-CONDUCTANCE MECHANOSENSITIVE CHANNEL"/>
    <property type="match status" value="1"/>
</dbReference>
<evidence type="ECO:0000256" key="10">
    <source>
        <dbReference type="HAMAP-Rule" id="MF_00115"/>
    </source>
</evidence>
<dbReference type="Pfam" id="PF01741">
    <property type="entry name" value="MscL"/>
    <property type="match status" value="1"/>
</dbReference>
<evidence type="ECO:0000313" key="12">
    <source>
        <dbReference type="EMBL" id="MCS6522166.1"/>
    </source>
</evidence>
<evidence type="ECO:0000256" key="3">
    <source>
        <dbReference type="ARBA" id="ARBA00022448"/>
    </source>
</evidence>
<feature type="transmembrane region" description="Helical" evidence="10">
    <location>
        <begin position="12"/>
        <end position="38"/>
    </location>
</feature>
<evidence type="ECO:0000313" key="13">
    <source>
        <dbReference type="EMBL" id="NUU27251.1"/>
    </source>
</evidence>
<evidence type="ECO:0000256" key="1">
    <source>
        <dbReference type="ARBA" id="ARBA00004651"/>
    </source>
</evidence>
<keyword evidence="9 10" id="KW-0407">Ion channel</keyword>
<comment type="subcellular location">
    <subcellularLocation>
        <location evidence="1 10">Cell membrane</location>
        <topology evidence="1 10">Multi-pass membrane protein</topology>
    </subcellularLocation>
</comment>
<feature type="transmembrane region" description="Helical" evidence="10">
    <location>
        <begin position="70"/>
        <end position="96"/>
    </location>
</feature>
<protein>
    <recommendedName>
        <fullName evidence="10">Large-conductance mechanosensitive channel</fullName>
    </recommendedName>
</protein>
<dbReference type="InterPro" id="IPR001185">
    <property type="entry name" value="MS_channel"/>
</dbReference>
<dbReference type="NCBIfam" id="TIGR00220">
    <property type="entry name" value="mscL"/>
    <property type="match status" value="1"/>
</dbReference>
<comment type="similarity">
    <text evidence="2 10">Belongs to the MscL family.</text>
</comment>
<dbReference type="GO" id="GO:0008381">
    <property type="term" value="F:mechanosensitive monoatomic ion channel activity"/>
    <property type="evidence" value="ECO:0007669"/>
    <property type="project" value="UniProtKB-UniRule"/>
</dbReference>
<dbReference type="InterPro" id="IPR019823">
    <property type="entry name" value="Mechanosensitive_channel_CS"/>
</dbReference>
<keyword evidence="8 10" id="KW-0472">Membrane</keyword>
<comment type="caution">
    <text evidence="13">The sequence shown here is derived from an EMBL/GenBank/DDBJ whole genome shotgun (WGS) entry which is preliminary data.</text>
</comment>
<evidence type="ECO:0000256" key="8">
    <source>
        <dbReference type="ARBA" id="ARBA00023136"/>
    </source>
</evidence>
<gene>
    <name evidence="10 13" type="primary">mscL</name>
    <name evidence="13" type="ORF">HP467_03875</name>
    <name evidence="12" type="ORF">NYQ28_06255</name>
</gene>
<keyword evidence="7 10" id="KW-0406">Ion transport</keyword>
<dbReference type="PRINTS" id="PR01264">
    <property type="entry name" value="MECHCHANNEL"/>
</dbReference>
<dbReference type="GeneID" id="95325345"/>
<dbReference type="GO" id="GO:0005886">
    <property type="term" value="C:plasma membrane"/>
    <property type="evidence" value="ECO:0007669"/>
    <property type="project" value="UniProtKB-SubCell"/>
</dbReference>
<feature type="region of interest" description="Disordered" evidence="11">
    <location>
        <begin position="143"/>
        <end position="166"/>
    </location>
</feature>
<keyword evidence="5 10" id="KW-0812">Transmembrane</keyword>
<dbReference type="Proteomes" id="UP001652264">
    <property type="component" value="Unassembled WGS sequence"/>
</dbReference>
<dbReference type="HAMAP" id="MF_00115">
    <property type="entry name" value="MscL"/>
    <property type="match status" value="1"/>
</dbReference>
<dbReference type="SUPFAM" id="SSF81330">
    <property type="entry name" value="Gated mechanosensitive channel"/>
    <property type="match status" value="1"/>
</dbReference>
<dbReference type="EMBL" id="JABMCG010000080">
    <property type="protein sequence ID" value="NUU27251.1"/>
    <property type="molecule type" value="Genomic_DNA"/>
</dbReference>
<evidence type="ECO:0000256" key="11">
    <source>
        <dbReference type="SAM" id="MobiDB-lite"/>
    </source>
</evidence>
<dbReference type="Gene3D" id="1.10.1200.120">
    <property type="entry name" value="Large-conductance mechanosensitive channel, MscL, domain 1"/>
    <property type="match status" value="1"/>
</dbReference>
<dbReference type="InterPro" id="IPR037673">
    <property type="entry name" value="MSC/AndL"/>
</dbReference>
<evidence type="ECO:0000313" key="15">
    <source>
        <dbReference type="Proteomes" id="UP001652264"/>
    </source>
</evidence>
<evidence type="ECO:0000256" key="2">
    <source>
        <dbReference type="ARBA" id="ARBA00007254"/>
    </source>
</evidence>
<dbReference type="PROSITE" id="PS01327">
    <property type="entry name" value="MSCL"/>
    <property type="match status" value="1"/>
</dbReference>
<organism evidence="13 14">
    <name type="scientific">Curtobacterium citreum</name>
    <dbReference type="NCBI Taxonomy" id="2036"/>
    <lineage>
        <taxon>Bacteria</taxon>
        <taxon>Bacillati</taxon>
        <taxon>Actinomycetota</taxon>
        <taxon>Actinomycetes</taxon>
        <taxon>Micrococcales</taxon>
        <taxon>Microbacteriaceae</taxon>
        <taxon>Curtobacterium</taxon>
    </lineage>
</organism>
<comment type="subunit">
    <text evidence="10">Homopentamer.</text>
</comment>
<reference evidence="12 15" key="2">
    <citation type="submission" date="2022-08" db="EMBL/GenBank/DDBJ databases">
        <title>Taxonomy of Curtobacterium flaccumfaciens.</title>
        <authorList>
            <person name="Osdaghi E."/>
            <person name="Taghavi S.M."/>
            <person name="Hamidizade M."/>
            <person name="Abachi H."/>
            <person name="Fazliarab A."/>
            <person name="Baeyen S."/>
            <person name="Portier P."/>
            <person name="Van Vaerenbergh J."/>
            <person name="Jacques M.-A."/>
        </authorList>
    </citation>
    <scope>NUCLEOTIDE SEQUENCE [LARGE SCALE GENOMIC DNA]</scope>
    <source>
        <strain evidence="12 15">LMG8786T</strain>
    </source>
</reference>
<dbReference type="Proteomes" id="UP000539146">
    <property type="component" value="Unassembled WGS sequence"/>
</dbReference>
<accession>A0A850DQM3</accession>
<name>A0A850DQM3_9MICO</name>
<evidence type="ECO:0000256" key="7">
    <source>
        <dbReference type="ARBA" id="ARBA00023065"/>
    </source>
</evidence>
<dbReference type="PANTHER" id="PTHR30266">
    <property type="entry name" value="MECHANOSENSITIVE CHANNEL MSCL"/>
    <property type="match status" value="1"/>
</dbReference>
<comment type="function">
    <text evidence="10">Channel that opens in response to stretch forces in the membrane lipid bilayer. May participate in the regulation of osmotic pressure changes within the cell.</text>
</comment>
<dbReference type="InterPro" id="IPR036019">
    <property type="entry name" value="MscL_channel"/>
</dbReference>
<keyword evidence="3 10" id="KW-0813">Transport</keyword>
<keyword evidence="6 10" id="KW-1133">Transmembrane helix</keyword>
<keyword evidence="4 10" id="KW-1003">Cell membrane</keyword>
<evidence type="ECO:0000256" key="4">
    <source>
        <dbReference type="ARBA" id="ARBA00022475"/>
    </source>
</evidence>
<keyword evidence="15" id="KW-1185">Reference proteome</keyword>
<evidence type="ECO:0000256" key="6">
    <source>
        <dbReference type="ARBA" id="ARBA00022989"/>
    </source>
</evidence>
<proteinExistence type="inferred from homology"/>
<dbReference type="EMBL" id="JANVAD010000003">
    <property type="protein sequence ID" value="MCS6522166.1"/>
    <property type="molecule type" value="Genomic_DNA"/>
</dbReference>
<reference evidence="13 14" key="1">
    <citation type="submission" date="2020-05" db="EMBL/GenBank/DDBJ databases">
        <title>Genome Sequencing of Type Strains.</title>
        <authorList>
            <person name="Lemaire J.F."/>
            <person name="Inderbitzin P."/>
            <person name="Gregorio O.A."/>
            <person name="Collins S.B."/>
            <person name="Wespe N."/>
            <person name="Knight-Connoni V."/>
        </authorList>
    </citation>
    <scope>NUCLEOTIDE SEQUENCE [LARGE SCALE GENOMIC DNA]</scope>
    <source>
        <strain evidence="13 14">DSM 20512</strain>
    </source>
</reference>